<keyword evidence="11" id="KW-0067">ATP-binding</keyword>
<feature type="domain" description="AAA" evidence="19">
    <location>
        <begin position="563"/>
        <end position="684"/>
    </location>
</feature>
<dbReference type="SUPFAM" id="SSF52540">
    <property type="entry name" value="P-loop containing nucleoside triphosphate hydrolases"/>
    <property type="match status" value="1"/>
</dbReference>
<keyword evidence="21" id="KW-1185">Reference proteome</keyword>
<reference evidence="20" key="1">
    <citation type="journal article" date="2014" name="Int. J. Syst. Evol. Microbiol.">
        <title>Complete genome of a new Firmicutes species belonging to the dominant human colonic microbiota ('Ruminococcus bicirculans') reveals two chromosomes and a selective capacity to utilize plant glucans.</title>
        <authorList>
            <consortium name="NISC Comparative Sequencing Program"/>
            <person name="Wegmann U."/>
            <person name="Louis P."/>
            <person name="Goesmann A."/>
            <person name="Henrissat B."/>
            <person name="Duncan S.H."/>
            <person name="Flint H.J."/>
        </authorList>
    </citation>
    <scope>NUCLEOTIDE SEQUENCE</scope>
    <source>
        <strain evidence="20">NBRC 103855</strain>
    </source>
</reference>
<evidence type="ECO:0000256" key="12">
    <source>
        <dbReference type="ARBA" id="ARBA00022989"/>
    </source>
</evidence>
<feature type="transmembrane region" description="Helical" evidence="17">
    <location>
        <begin position="34"/>
        <end position="54"/>
    </location>
</feature>
<dbReference type="CDD" id="cd05387">
    <property type="entry name" value="BY-kinase"/>
    <property type="match status" value="1"/>
</dbReference>
<protein>
    <recommendedName>
        <fullName evidence="4">non-specific protein-tyrosine kinase</fullName>
        <ecNumber evidence="4">2.7.10.2</ecNumber>
    </recommendedName>
</protein>
<comment type="subcellular location">
    <subcellularLocation>
        <location evidence="1">Cell inner membrane</location>
        <topology evidence="1">Multi-pass membrane protein</topology>
    </subcellularLocation>
</comment>
<dbReference type="InterPro" id="IPR005700">
    <property type="entry name" value="EPS_ExoP-like"/>
</dbReference>
<name>A0ABQ5UCE1_9HYPH</name>
<gene>
    <name evidence="20" type="ORF">GCM10007913_12300</name>
</gene>
<evidence type="ECO:0000256" key="1">
    <source>
        <dbReference type="ARBA" id="ARBA00004429"/>
    </source>
</evidence>
<evidence type="ECO:0000256" key="13">
    <source>
        <dbReference type="ARBA" id="ARBA00023136"/>
    </source>
</evidence>
<dbReference type="InterPro" id="IPR025669">
    <property type="entry name" value="AAA_dom"/>
</dbReference>
<evidence type="ECO:0000256" key="17">
    <source>
        <dbReference type="SAM" id="Phobius"/>
    </source>
</evidence>
<dbReference type="PANTHER" id="PTHR32309">
    <property type="entry name" value="TYROSINE-PROTEIN KINASE"/>
    <property type="match status" value="1"/>
</dbReference>
<evidence type="ECO:0000313" key="21">
    <source>
        <dbReference type="Proteomes" id="UP001161406"/>
    </source>
</evidence>
<keyword evidence="12 17" id="KW-1133">Transmembrane helix</keyword>
<evidence type="ECO:0000313" key="20">
    <source>
        <dbReference type="EMBL" id="GLQ09298.1"/>
    </source>
</evidence>
<keyword evidence="13 17" id="KW-0472">Membrane</keyword>
<evidence type="ECO:0000256" key="14">
    <source>
        <dbReference type="ARBA" id="ARBA00023137"/>
    </source>
</evidence>
<feature type="coiled-coil region" evidence="16">
    <location>
        <begin position="355"/>
        <end position="382"/>
    </location>
</feature>
<organism evidence="20 21">
    <name type="scientific">Devosia yakushimensis</name>
    <dbReference type="NCBI Taxonomy" id="470028"/>
    <lineage>
        <taxon>Bacteria</taxon>
        <taxon>Pseudomonadati</taxon>
        <taxon>Pseudomonadota</taxon>
        <taxon>Alphaproteobacteria</taxon>
        <taxon>Hyphomicrobiales</taxon>
        <taxon>Devosiaceae</taxon>
        <taxon>Devosia</taxon>
    </lineage>
</organism>
<dbReference type="EMBL" id="BSNG01000001">
    <property type="protein sequence ID" value="GLQ09298.1"/>
    <property type="molecule type" value="Genomic_DNA"/>
</dbReference>
<keyword evidence="6" id="KW-0997">Cell inner membrane</keyword>
<evidence type="ECO:0000256" key="5">
    <source>
        <dbReference type="ARBA" id="ARBA00022475"/>
    </source>
</evidence>
<dbReference type="Pfam" id="PF13614">
    <property type="entry name" value="AAA_31"/>
    <property type="match status" value="1"/>
</dbReference>
<feature type="domain" description="Polysaccharide chain length determinant N-terminal" evidence="18">
    <location>
        <begin position="21"/>
        <end position="110"/>
    </location>
</feature>
<accession>A0ABQ5UCE1</accession>
<evidence type="ECO:0000256" key="8">
    <source>
        <dbReference type="ARBA" id="ARBA00022692"/>
    </source>
</evidence>
<comment type="similarity">
    <text evidence="3">Belongs to the etk/wzc family.</text>
</comment>
<evidence type="ECO:0000256" key="2">
    <source>
        <dbReference type="ARBA" id="ARBA00007316"/>
    </source>
</evidence>
<dbReference type="Pfam" id="PF02706">
    <property type="entry name" value="Wzz"/>
    <property type="match status" value="1"/>
</dbReference>
<feature type="transmembrane region" description="Helical" evidence="17">
    <location>
        <begin position="453"/>
        <end position="473"/>
    </location>
</feature>
<keyword evidence="8 17" id="KW-0812">Transmembrane</keyword>
<evidence type="ECO:0000259" key="18">
    <source>
        <dbReference type="Pfam" id="PF02706"/>
    </source>
</evidence>
<comment type="similarity">
    <text evidence="2">Belongs to the CpsD/CapB family.</text>
</comment>
<evidence type="ECO:0000256" key="11">
    <source>
        <dbReference type="ARBA" id="ARBA00022840"/>
    </source>
</evidence>
<keyword evidence="9" id="KW-0547">Nucleotide-binding</keyword>
<evidence type="ECO:0000256" key="3">
    <source>
        <dbReference type="ARBA" id="ARBA00008883"/>
    </source>
</evidence>
<dbReference type="RefSeq" id="WP_284388936.1">
    <property type="nucleotide sequence ID" value="NZ_BSNG01000001.1"/>
</dbReference>
<evidence type="ECO:0000256" key="4">
    <source>
        <dbReference type="ARBA" id="ARBA00011903"/>
    </source>
</evidence>
<dbReference type="InterPro" id="IPR003856">
    <property type="entry name" value="LPS_length_determ_N"/>
</dbReference>
<dbReference type="NCBIfam" id="TIGR01005">
    <property type="entry name" value="eps_transp_fam"/>
    <property type="match status" value="1"/>
</dbReference>
<comment type="caution">
    <text evidence="20">The sequence shown here is derived from an EMBL/GenBank/DDBJ whole genome shotgun (WGS) entry which is preliminary data.</text>
</comment>
<keyword evidence="7" id="KW-0808">Transferase</keyword>
<keyword evidence="16" id="KW-0175">Coiled coil</keyword>
<comment type="catalytic activity">
    <reaction evidence="15">
        <text>L-tyrosyl-[protein] + ATP = O-phospho-L-tyrosyl-[protein] + ADP + H(+)</text>
        <dbReference type="Rhea" id="RHEA:10596"/>
        <dbReference type="Rhea" id="RHEA-COMP:10136"/>
        <dbReference type="Rhea" id="RHEA-COMP:20101"/>
        <dbReference type="ChEBI" id="CHEBI:15378"/>
        <dbReference type="ChEBI" id="CHEBI:30616"/>
        <dbReference type="ChEBI" id="CHEBI:46858"/>
        <dbReference type="ChEBI" id="CHEBI:61978"/>
        <dbReference type="ChEBI" id="CHEBI:456216"/>
        <dbReference type="EC" id="2.7.10.2"/>
    </reaction>
</comment>
<keyword evidence="14" id="KW-0829">Tyrosine-protein kinase</keyword>
<sequence length="765" mass="83510">MLERSQLPAMPDSHNSDRGLLDVDRLFAILRRQFRVLLLCLGLGLLLAAIYLMLAPKSYVATSQILLDKNLKESVSDIAPQTSAVDLESEVLNQIEVLRSSRIASAVAENENLMTDREFLNPPPSFSGRVKGMLLGLLSPVLGAPEAQPEDSQATVDEAAGALRANMFVERVGRSAVIRVGYEASSPELAQRIAAAYANVFVQDQLNADIDATKQAADWLQQRLTELGENQRQATLAVEQYRQQSGLSMGEDETLTNQRLQALTAQLVTAQAESARVNALAVQLQATIEAGPSAAGASIALLSGSGVDDKTISDLRIRYASIQSRINEVSATYGDDHPQVTALKAENQALQAQIFSQLQGLNEQYQNQLTIAQRQEASLREAIETEGQLASQTNQAQVELTELQQRSTTLGVIYNSFLSRYEEAVQRQSFPIPSARIITQAQAPENASGPRTMFVLAGGIIFGGFLGLMFGTFNELRERTFRIGDQVGNELGLRFLGYLPRLGPDARRGNRSEQNKASVALHGMIKKQVEERRANRPTTAFVETLKSAKLVMRARGKPDRSAVIGVVSVLPGEGKTTYSVALAEMLAADGERVLLIDADLRQAASTRLLAPGATSGLMDVGGTVSWRDIVLTDPRTGLHILPALSASDRANDFLSSNGMQGLLEEARQDYDYLVIDLPPLGPVMDARAVLPWTDGFILVTEWGRTPRRLVRSLIEREPELAEDIVGVVLNKVDFRKLAQYSDPGGAERYMGSYSRYYQVDAAEKV</sequence>
<keyword evidence="5" id="KW-1003">Cell membrane</keyword>
<evidence type="ECO:0000256" key="7">
    <source>
        <dbReference type="ARBA" id="ARBA00022679"/>
    </source>
</evidence>
<evidence type="ECO:0000256" key="9">
    <source>
        <dbReference type="ARBA" id="ARBA00022741"/>
    </source>
</evidence>
<evidence type="ECO:0000259" key="19">
    <source>
        <dbReference type="Pfam" id="PF13614"/>
    </source>
</evidence>
<dbReference type="PANTHER" id="PTHR32309:SF13">
    <property type="entry name" value="FERRIC ENTEROBACTIN TRANSPORT PROTEIN FEPE"/>
    <property type="match status" value="1"/>
</dbReference>
<evidence type="ECO:0000256" key="15">
    <source>
        <dbReference type="ARBA" id="ARBA00051245"/>
    </source>
</evidence>
<dbReference type="Gene3D" id="3.40.50.300">
    <property type="entry name" value="P-loop containing nucleotide triphosphate hydrolases"/>
    <property type="match status" value="1"/>
</dbReference>
<dbReference type="EC" id="2.7.10.2" evidence="4"/>
<dbReference type="InterPro" id="IPR027417">
    <property type="entry name" value="P-loop_NTPase"/>
</dbReference>
<proteinExistence type="inferred from homology"/>
<keyword evidence="10" id="KW-0418">Kinase</keyword>
<dbReference type="Proteomes" id="UP001161406">
    <property type="component" value="Unassembled WGS sequence"/>
</dbReference>
<reference evidence="20" key="2">
    <citation type="submission" date="2023-01" db="EMBL/GenBank/DDBJ databases">
        <title>Draft genome sequence of Devosia yakushimensis strain NBRC 103855.</title>
        <authorList>
            <person name="Sun Q."/>
            <person name="Mori K."/>
        </authorList>
    </citation>
    <scope>NUCLEOTIDE SEQUENCE</scope>
    <source>
        <strain evidence="20">NBRC 103855</strain>
    </source>
</reference>
<evidence type="ECO:0000256" key="10">
    <source>
        <dbReference type="ARBA" id="ARBA00022777"/>
    </source>
</evidence>
<dbReference type="InterPro" id="IPR005702">
    <property type="entry name" value="Wzc-like_C"/>
</dbReference>
<dbReference type="InterPro" id="IPR050445">
    <property type="entry name" value="Bact_polysacc_biosynth/exp"/>
</dbReference>
<evidence type="ECO:0000256" key="16">
    <source>
        <dbReference type="SAM" id="Coils"/>
    </source>
</evidence>
<evidence type="ECO:0000256" key="6">
    <source>
        <dbReference type="ARBA" id="ARBA00022519"/>
    </source>
</evidence>